<evidence type="ECO:0000256" key="3">
    <source>
        <dbReference type="PROSITE-ProRule" id="PRU00023"/>
    </source>
</evidence>
<dbReference type="SUPFAM" id="SSF48403">
    <property type="entry name" value="Ankyrin repeat"/>
    <property type="match status" value="1"/>
</dbReference>
<keyword evidence="2 3" id="KW-0040">ANK repeat</keyword>
<dbReference type="InterPro" id="IPR036770">
    <property type="entry name" value="Ankyrin_rpt-contain_sf"/>
</dbReference>
<dbReference type="OrthoDB" id="539213at2759"/>
<dbReference type="Proteomes" id="UP001151699">
    <property type="component" value="Chromosome A"/>
</dbReference>
<evidence type="ECO:0000256" key="2">
    <source>
        <dbReference type="ARBA" id="ARBA00023043"/>
    </source>
</evidence>
<name>A0A9Q0NEL9_9DIPT</name>
<protein>
    <submittedName>
        <fullName evidence="4">Ankyrin repeat domain-containing protein 39</fullName>
    </submittedName>
</protein>
<organism evidence="4 5">
    <name type="scientific">Pseudolycoriella hygida</name>
    <dbReference type="NCBI Taxonomy" id="35572"/>
    <lineage>
        <taxon>Eukaryota</taxon>
        <taxon>Metazoa</taxon>
        <taxon>Ecdysozoa</taxon>
        <taxon>Arthropoda</taxon>
        <taxon>Hexapoda</taxon>
        <taxon>Insecta</taxon>
        <taxon>Pterygota</taxon>
        <taxon>Neoptera</taxon>
        <taxon>Endopterygota</taxon>
        <taxon>Diptera</taxon>
        <taxon>Nematocera</taxon>
        <taxon>Sciaroidea</taxon>
        <taxon>Sciaridae</taxon>
        <taxon>Pseudolycoriella</taxon>
    </lineage>
</organism>
<dbReference type="InterPro" id="IPR002110">
    <property type="entry name" value="Ankyrin_rpt"/>
</dbReference>
<accession>A0A9Q0NEL9</accession>
<evidence type="ECO:0000313" key="4">
    <source>
        <dbReference type="EMBL" id="KAJ6648522.1"/>
    </source>
</evidence>
<dbReference type="PANTHER" id="PTHR24161">
    <property type="entry name" value="ANK_REP_REGION DOMAIN-CONTAINING PROTEIN-RELATED"/>
    <property type="match status" value="1"/>
</dbReference>
<feature type="repeat" description="ANK" evidence="3">
    <location>
        <begin position="91"/>
        <end position="123"/>
    </location>
</feature>
<dbReference type="EMBL" id="WJQU01000001">
    <property type="protein sequence ID" value="KAJ6648522.1"/>
    <property type="molecule type" value="Genomic_DNA"/>
</dbReference>
<dbReference type="PROSITE" id="PS50088">
    <property type="entry name" value="ANK_REPEAT"/>
    <property type="match status" value="2"/>
</dbReference>
<dbReference type="Gene3D" id="1.25.40.20">
    <property type="entry name" value="Ankyrin repeat-containing domain"/>
    <property type="match status" value="2"/>
</dbReference>
<proteinExistence type="predicted"/>
<dbReference type="AlphaFoldDB" id="A0A9Q0NEL9"/>
<dbReference type="PROSITE" id="PS50297">
    <property type="entry name" value="ANK_REP_REGION"/>
    <property type="match status" value="2"/>
</dbReference>
<evidence type="ECO:0000256" key="1">
    <source>
        <dbReference type="ARBA" id="ARBA00022737"/>
    </source>
</evidence>
<dbReference type="PANTHER" id="PTHR24161:SF85">
    <property type="entry name" value="PALMITOYLTRANSFERASE HIP14"/>
    <property type="match status" value="1"/>
</dbReference>
<evidence type="ECO:0000313" key="5">
    <source>
        <dbReference type="Proteomes" id="UP001151699"/>
    </source>
</evidence>
<reference evidence="4" key="1">
    <citation type="submission" date="2022-07" db="EMBL/GenBank/DDBJ databases">
        <authorList>
            <person name="Trinca V."/>
            <person name="Uliana J.V.C."/>
            <person name="Torres T.T."/>
            <person name="Ward R.J."/>
            <person name="Monesi N."/>
        </authorList>
    </citation>
    <scope>NUCLEOTIDE SEQUENCE</scope>
    <source>
        <strain evidence="4">HSMRA1968</strain>
        <tissue evidence="4">Whole embryos</tissue>
    </source>
</reference>
<keyword evidence="5" id="KW-1185">Reference proteome</keyword>
<gene>
    <name evidence="4" type="primary">ANKRD39</name>
    <name evidence="4" type="ORF">Bhyg_03752</name>
</gene>
<dbReference type="SMART" id="SM00248">
    <property type="entry name" value="ANK"/>
    <property type="match status" value="3"/>
</dbReference>
<keyword evidence="1" id="KW-0677">Repeat</keyword>
<comment type="caution">
    <text evidence="4">The sequence shown here is derived from an EMBL/GenBank/DDBJ whole genome shotgun (WGS) entry which is preliminary data.</text>
</comment>
<dbReference type="Pfam" id="PF00023">
    <property type="entry name" value="Ank"/>
    <property type="match status" value="1"/>
</dbReference>
<dbReference type="Pfam" id="PF12796">
    <property type="entry name" value="Ank_2"/>
    <property type="match status" value="1"/>
</dbReference>
<feature type="repeat" description="ANK" evidence="3">
    <location>
        <begin position="58"/>
        <end position="90"/>
    </location>
</feature>
<sequence>MSEHKHENGVCHCKSTVAAQSLTEMDFDRGIWSAALYNDIGRLKDLISRGHTNHLDETGYTALHYAARKNNITACELLIRADADVNAKTNGGVTPLHRAAMMGHIDVVKLLLIHRADAKIQDSDGNTAAHRAGQNGHHAVLHLLLQSDESLVNCLNNRGQTPLNITKS</sequence>